<dbReference type="RefSeq" id="WP_188668163.1">
    <property type="nucleotide sequence ID" value="NZ_BMJI01000011.1"/>
</dbReference>
<protein>
    <recommendedName>
        <fullName evidence="4">DUF4307 domain-containing protein</fullName>
    </recommendedName>
</protein>
<proteinExistence type="predicted"/>
<organism evidence="2 3">
    <name type="scientific">Tersicoccus solisilvae</name>
    <dbReference type="NCBI Taxonomy" id="1882339"/>
    <lineage>
        <taxon>Bacteria</taxon>
        <taxon>Bacillati</taxon>
        <taxon>Actinomycetota</taxon>
        <taxon>Actinomycetes</taxon>
        <taxon>Micrococcales</taxon>
        <taxon>Micrococcaceae</taxon>
        <taxon>Tersicoccus</taxon>
    </lineage>
</organism>
<name>A0ABQ1P7S6_9MICC</name>
<keyword evidence="1" id="KW-1133">Transmembrane helix</keyword>
<keyword evidence="1" id="KW-0812">Transmembrane</keyword>
<comment type="caution">
    <text evidence="2">The sequence shown here is derived from an EMBL/GenBank/DDBJ whole genome shotgun (WGS) entry which is preliminary data.</text>
</comment>
<keyword evidence="1" id="KW-0472">Membrane</keyword>
<evidence type="ECO:0008006" key="4">
    <source>
        <dbReference type="Google" id="ProtNLM"/>
    </source>
</evidence>
<reference evidence="3" key="1">
    <citation type="journal article" date="2019" name="Int. J. Syst. Evol. Microbiol.">
        <title>The Global Catalogue of Microorganisms (GCM) 10K type strain sequencing project: providing services to taxonomists for standard genome sequencing and annotation.</title>
        <authorList>
            <consortium name="The Broad Institute Genomics Platform"/>
            <consortium name="The Broad Institute Genome Sequencing Center for Infectious Disease"/>
            <person name="Wu L."/>
            <person name="Ma J."/>
        </authorList>
    </citation>
    <scope>NUCLEOTIDE SEQUENCE [LARGE SCALE GENOMIC DNA]</scope>
    <source>
        <strain evidence="3">CGMCC 1.15480</strain>
    </source>
</reference>
<dbReference type="EMBL" id="BMJI01000011">
    <property type="protein sequence ID" value="GGC92515.1"/>
    <property type="molecule type" value="Genomic_DNA"/>
</dbReference>
<accession>A0ABQ1P7S6</accession>
<dbReference type="Proteomes" id="UP000597761">
    <property type="component" value="Unassembled WGS sequence"/>
</dbReference>
<sequence>MSTPESMTSPTLVTRYGAPKRRLDRRGRRLLVVVALVLAVAATALVALVVNRPTISSKDVGFDVRDPSSIVVDVDVVVPEGQRGRCGVQALDERFTVVGYTEIDVTGTDDGGSAHRVPMRTTSLAVNGGVNRCWPLP</sequence>
<evidence type="ECO:0000256" key="1">
    <source>
        <dbReference type="SAM" id="Phobius"/>
    </source>
</evidence>
<gene>
    <name evidence="2" type="ORF">GCM10011512_19470</name>
</gene>
<evidence type="ECO:0000313" key="2">
    <source>
        <dbReference type="EMBL" id="GGC92515.1"/>
    </source>
</evidence>
<evidence type="ECO:0000313" key="3">
    <source>
        <dbReference type="Proteomes" id="UP000597761"/>
    </source>
</evidence>
<dbReference type="Pfam" id="PF14155">
    <property type="entry name" value="DUF4307"/>
    <property type="match status" value="1"/>
</dbReference>
<feature type="transmembrane region" description="Helical" evidence="1">
    <location>
        <begin position="30"/>
        <end position="50"/>
    </location>
</feature>
<keyword evidence="3" id="KW-1185">Reference proteome</keyword>
<dbReference type="InterPro" id="IPR025443">
    <property type="entry name" value="DUF4307"/>
</dbReference>